<organism evidence="1 2">
    <name type="scientific">Leptospira interrogans serovar Copenhageni str. LT2050</name>
    <dbReference type="NCBI Taxonomy" id="1001598"/>
    <lineage>
        <taxon>Bacteria</taxon>
        <taxon>Pseudomonadati</taxon>
        <taxon>Spirochaetota</taxon>
        <taxon>Spirochaetia</taxon>
        <taxon>Leptospirales</taxon>
        <taxon>Leptospiraceae</taxon>
        <taxon>Leptospira</taxon>
    </lineage>
</organism>
<dbReference type="EMBL" id="AFMD02000119">
    <property type="protein sequence ID" value="EMG23383.1"/>
    <property type="molecule type" value="Genomic_DNA"/>
</dbReference>
<evidence type="ECO:0000313" key="1">
    <source>
        <dbReference type="EMBL" id="EMG23383.1"/>
    </source>
</evidence>
<reference evidence="1 2" key="1">
    <citation type="submission" date="2013-02" db="EMBL/GenBank/DDBJ databases">
        <authorList>
            <person name="Harkins D.M."/>
            <person name="Durkin A.S."/>
            <person name="Brinkac L.M."/>
            <person name="Haft D.H."/>
            <person name="Selengut J.D."/>
            <person name="Sanka R."/>
            <person name="DePew J."/>
            <person name="Purushe J."/>
            <person name="Tulsiani S.M."/>
            <person name="Graham G.C."/>
            <person name="Burns M.-A."/>
            <person name="Dohnt M.F."/>
            <person name="Smythe L.D."/>
            <person name="McKay D.B."/>
            <person name="Craig S.B."/>
            <person name="Vinetz J.M."/>
            <person name="Sutton G.G."/>
            <person name="Nierman W.C."/>
            <person name="Fouts D.E."/>
        </authorList>
    </citation>
    <scope>NUCLEOTIDE SEQUENCE [LARGE SCALE GENOMIC DNA]</scope>
    <source>
        <strain evidence="1 2">LT2050</strain>
    </source>
</reference>
<comment type="caution">
    <text evidence="1">The sequence shown here is derived from an EMBL/GenBank/DDBJ whole genome shotgun (WGS) entry which is preliminary data.</text>
</comment>
<proteinExistence type="predicted"/>
<evidence type="ECO:0000313" key="2">
    <source>
        <dbReference type="Proteomes" id="UP000011778"/>
    </source>
</evidence>
<gene>
    <name evidence="1" type="ORF">LEP1GSC150_0062</name>
</gene>
<name>M3IQC2_LEPIT</name>
<sequence length="114" mass="13214">MTLTRDFWNPELYDILMQLRPGTAAFDFDNTLIRNDFGEAVMESFLLEGVPAYKGDISLLLGENGDKALSSRYQNPDLFRSIVLAQYETIQSKFGLEASYRWSSWIFRDILPKY</sequence>
<accession>M3IQC2</accession>
<dbReference type="AlphaFoldDB" id="M3IQC2"/>
<protein>
    <submittedName>
        <fullName evidence="1">Uncharacterized protein</fullName>
    </submittedName>
</protein>
<dbReference type="Proteomes" id="UP000011778">
    <property type="component" value="Unassembled WGS sequence"/>
</dbReference>